<evidence type="ECO:0000313" key="9">
    <source>
        <dbReference type="EMBL" id="MFD2201843.1"/>
    </source>
</evidence>
<keyword evidence="6" id="KW-0315">Glutamine amidotransferase</keyword>
<dbReference type="Proteomes" id="UP001597414">
    <property type="component" value="Unassembled WGS sequence"/>
</dbReference>
<dbReference type="InterPro" id="IPR001962">
    <property type="entry name" value="Asn_synthase"/>
</dbReference>
<keyword evidence="4" id="KW-0547">Nucleotide-binding</keyword>
<comment type="catalytic activity">
    <reaction evidence="7">
        <text>L-aspartate + L-glutamine + ATP + H2O = L-asparagine + L-glutamate + AMP + diphosphate + H(+)</text>
        <dbReference type="Rhea" id="RHEA:12228"/>
        <dbReference type="ChEBI" id="CHEBI:15377"/>
        <dbReference type="ChEBI" id="CHEBI:15378"/>
        <dbReference type="ChEBI" id="CHEBI:29985"/>
        <dbReference type="ChEBI" id="CHEBI:29991"/>
        <dbReference type="ChEBI" id="CHEBI:30616"/>
        <dbReference type="ChEBI" id="CHEBI:33019"/>
        <dbReference type="ChEBI" id="CHEBI:58048"/>
        <dbReference type="ChEBI" id="CHEBI:58359"/>
        <dbReference type="ChEBI" id="CHEBI:456215"/>
        <dbReference type="EC" id="6.3.5.4"/>
    </reaction>
</comment>
<comment type="pathway">
    <text evidence="1">Amino-acid biosynthesis; L-asparagine biosynthesis; L-asparagine from L-aspartate (L-Gln route): step 1/1.</text>
</comment>
<keyword evidence="5" id="KW-0067">ATP-binding</keyword>
<dbReference type="EMBL" id="JBHUIV010000016">
    <property type="protein sequence ID" value="MFD2201843.1"/>
    <property type="molecule type" value="Genomic_DNA"/>
</dbReference>
<evidence type="ECO:0000256" key="6">
    <source>
        <dbReference type="ARBA" id="ARBA00022962"/>
    </source>
</evidence>
<evidence type="ECO:0000259" key="8">
    <source>
        <dbReference type="PROSITE" id="PS51278"/>
    </source>
</evidence>
<evidence type="ECO:0000256" key="3">
    <source>
        <dbReference type="ARBA" id="ARBA00012737"/>
    </source>
</evidence>
<evidence type="ECO:0000256" key="5">
    <source>
        <dbReference type="ARBA" id="ARBA00022840"/>
    </source>
</evidence>
<keyword evidence="9" id="KW-0436">Ligase</keyword>
<dbReference type="InterPro" id="IPR051786">
    <property type="entry name" value="ASN_synthetase/amidase"/>
</dbReference>
<dbReference type="Pfam" id="PF13537">
    <property type="entry name" value="GATase_7"/>
    <property type="match status" value="1"/>
</dbReference>
<protein>
    <recommendedName>
        <fullName evidence="3">asparagine synthase (glutamine-hydrolyzing)</fullName>
        <ecNumber evidence="3">6.3.5.4</ecNumber>
    </recommendedName>
</protein>
<keyword evidence="10" id="KW-1185">Reference proteome</keyword>
<dbReference type="EC" id="6.3.5.4" evidence="3"/>
<dbReference type="SUPFAM" id="SSF52402">
    <property type="entry name" value="Adenine nucleotide alpha hydrolases-like"/>
    <property type="match status" value="1"/>
</dbReference>
<organism evidence="9 10">
    <name type="scientific">Shivajiella indica</name>
    <dbReference type="NCBI Taxonomy" id="872115"/>
    <lineage>
        <taxon>Bacteria</taxon>
        <taxon>Pseudomonadati</taxon>
        <taxon>Bacteroidota</taxon>
        <taxon>Cytophagia</taxon>
        <taxon>Cytophagales</taxon>
        <taxon>Cyclobacteriaceae</taxon>
        <taxon>Shivajiella</taxon>
    </lineage>
</organism>
<feature type="domain" description="Glutamine amidotransferase type-2" evidence="8">
    <location>
        <begin position="2"/>
        <end position="214"/>
    </location>
</feature>
<dbReference type="CDD" id="cd00712">
    <property type="entry name" value="AsnB"/>
    <property type="match status" value="1"/>
</dbReference>
<dbReference type="NCBIfam" id="TIGR01536">
    <property type="entry name" value="asn_synth_AEB"/>
    <property type="match status" value="1"/>
</dbReference>
<dbReference type="SUPFAM" id="SSF56235">
    <property type="entry name" value="N-terminal nucleophile aminohydrolases (Ntn hydrolases)"/>
    <property type="match status" value="1"/>
</dbReference>
<dbReference type="Gene3D" id="3.60.20.10">
    <property type="entry name" value="Glutamine Phosphoribosylpyrophosphate, subunit 1, domain 1"/>
    <property type="match status" value="1"/>
</dbReference>
<dbReference type="InterPro" id="IPR033738">
    <property type="entry name" value="AsnB_N"/>
</dbReference>
<dbReference type="PANTHER" id="PTHR43284">
    <property type="entry name" value="ASPARAGINE SYNTHETASE (GLUTAMINE-HYDROLYZING)"/>
    <property type="match status" value="1"/>
</dbReference>
<accession>A0ABW5BA54</accession>
<dbReference type="PANTHER" id="PTHR43284:SF1">
    <property type="entry name" value="ASPARAGINE SYNTHETASE"/>
    <property type="match status" value="1"/>
</dbReference>
<evidence type="ECO:0000256" key="1">
    <source>
        <dbReference type="ARBA" id="ARBA00005187"/>
    </source>
</evidence>
<comment type="caution">
    <text evidence="9">The sequence shown here is derived from an EMBL/GenBank/DDBJ whole genome shotgun (WGS) entry which is preliminary data.</text>
</comment>
<dbReference type="RefSeq" id="WP_380801912.1">
    <property type="nucleotide sequence ID" value="NZ_JBHUIV010000016.1"/>
</dbReference>
<dbReference type="InterPro" id="IPR014729">
    <property type="entry name" value="Rossmann-like_a/b/a_fold"/>
</dbReference>
<dbReference type="InterPro" id="IPR017932">
    <property type="entry name" value="GATase_2_dom"/>
</dbReference>
<proteinExistence type="inferred from homology"/>
<dbReference type="PIRSF" id="PIRSF001589">
    <property type="entry name" value="Asn_synthetase_glu-h"/>
    <property type="match status" value="1"/>
</dbReference>
<evidence type="ECO:0000313" key="10">
    <source>
        <dbReference type="Proteomes" id="UP001597414"/>
    </source>
</evidence>
<sequence>MCGIVSFIDFNKTISKAKLDSATDTMVLRGPEARGTFIIEEENFNIGFGHRRLAILDLDPRSNQPLQMDNLIIVFNGEIYNFKEIRKELEGKGYLFKTESDTEVILQSYKEWGDECVGKFIGMFAFVIYNKEKKRAIITRDRIGVKPLYYYLDSQKLLVASEIKAIIPLLGEKPEIEESSLFGFFSLGYVPGQQSIFKGIKKVFPGSIINIDLSLDLQISEKIFWDIAKVETNSVPNEAKNDELSKLLEDAIRLRLIADVEVGSFLSGGLDSSYVTKVLHEKSDKEKLKTFTIGFNEKFDEAPHAKAVADYIGTEHFSYYLEPRDVRDIIINYATYFDEPFSDDAAIPMLFLSRKAKTDVKVVISSDGGDEVFAGYLRYSNTLNVFDKLNKVPYSVLLLAKYLSSFVFRILPKRNKLSNSIWRFSCIIDSDKSKLLSNIFLYGDMIPTTELKAVLNKQLFKKPFEHNYFNIKKKLTPLKQLLFIDTHERLVNQMLVKVDKSTMGASIEGREPLLDHRLFEFMSSLNDEDLINNEETKFLFRQVINKKFTYTNILNKPKMGFNTPIYDWLRFSFPDFVEEQFKSVDTLSIPYLNQKELLTIWMNFKEGKVYYQNLVWRALVYILWYKEYCLKTLN</sequence>
<dbReference type="InterPro" id="IPR029055">
    <property type="entry name" value="Ntn_hydrolases_N"/>
</dbReference>
<name>A0ABW5BA54_9BACT</name>
<comment type="similarity">
    <text evidence="2">Belongs to the asparagine synthetase family.</text>
</comment>
<reference evidence="10" key="1">
    <citation type="journal article" date="2019" name="Int. J. Syst. Evol. Microbiol.">
        <title>The Global Catalogue of Microorganisms (GCM) 10K type strain sequencing project: providing services to taxonomists for standard genome sequencing and annotation.</title>
        <authorList>
            <consortium name="The Broad Institute Genomics Platform"/>
            <consortium name="The Broad Institute Genome Sequencing Center for Infectious Disease"/>
            <person name="Wu L."/>
            <person name="Ma J."/>
        </authorList>
    </citation>
    <scope>NUCLEOTIDE SEQUENCE [LARGE SCALE GENOMIC DNA]</scope>
    <source>
        <strain evidence="10">KCTC 19812</strain>
    </source>
</reference>
<dbReference type="Gene3D" id="3.40.50.620">
    <property type="entry name" value="HUPs"/>
    <property type="match status" value="1"/>
</dbReference>
<dbReference type="Pfam" id="PF00733">
    <property type="entry name" value="Asn_synthase"/>
    <property type="match status" value="1"/>
</dbReference>
<dbReference type="InterPro" id="IPR006426">
    <property type="entry name" value="Asn_synth_AEB"/>
</dbReference>
<evidence type="ECO:0000256" key="4">
    <source>
        <dbReference type="ARBA" id="ARBA00022741"/>
    </source>
</evidence>
<dbReference type="PROSITE" id="PS51278">
    <property type="entry name" value="GATASE_TYPE_2"/>
    <property type="match status" value="1"/>
</dbReference>
<gene>
    <name evidence="9" type="primary">asnB</name>
    <name evidence="9" type="ORF">ACFSKV_09705</name>
</gene>
<evidence type="ECO:0000256" key="7">
    <source>
        <dbReference type="ARBA" id="ARBA00048741"/>
    </source>
</evidence>
<evidence type="ECO:0000256" key="2">
    <source>
        <dbReference type="ARBA" id="ARBA00005752"/>
    </source>
</evidence>
<dbReference type="CDD" id="cd01991">
    <property type="entry name" value="Asn_synthase_B_C"/>
    <property type="match status" value="1"/>
</dbReference>
<dbReference type="GO" id="GO:0004066">
    <property type="term" value="F:asparagine synthase (glutamine-hydrolyzing) activity"/>
    <property type="evidence" value="ECO:0007669"/>
    <property type="project" value="UniProtKB-EC"/>
</dbReference>